<keyword evidence="5 6" id="KW-0472">Membrane</keyword>
<dbReference type="GO" id="GO:0005886">
    <property type="term" value="C:plasma membrane"/>
    <property type="evidence" value="ECO:0007669"/>
    <property type="project" value="UniProtKB-SubCell"/>
</dbReference>
<feature type="transmembrane region" description="Helical" evidence="6">
    <location>
        <begin position="209"/>
        <end position="234"/>
    </location>
</feature>
<keyword evidence="4 6" id="KW-1133">Transmembrane helix</keyword>
<evidence type="ECO:0000256" key="4">
    <source>
        <dbReference type="ARBA" id="ARBA00022989"/>
    </source>
</evidence>
<evidence type="ECO:0000256" key="6">
    <source>
        <dbReference type="SAM" id="Phobius"/>
    </source>
</evidence>
<feature type="chain" id="PRO_5038792635" description="ABC3 transporter permease C-terminal domain-containing protein" evidence="7">
    <location>
        <begin position="20"/>
        <end position="708"/>
    </location>
</feature>
<keyword evidence="3 6" id="KW-0812">Transmembrane</keyword>
<organism evidence="9 10">
    <name type="scientific">Streptomyces uncialis</name>
    <dbReference type="NCBI Taxonomy" id="1048205"/>
    <lineage>
        <taxon>Bacteria</taxon>
        <taxon>Bacillati</taxon>
        <taxon>Actinomycetota</taxon>
        <taxon>Actinomycetes</taxon>
        <taxon>Kitasatosporales</taxon>
        <taxon>Streptomycetaceae</taxon>
        <taxon>Streptomyces</taxon>
    </lineage>
</organism>
<feature type="transmembrane region" description="Helical" evidence="6">
    <location>
        <begin position="628"/>
        <end position="654"/>
    </location>
</feature>
<feature type="transmembrane region" description="Helical" evidence="6">
    <location>
        <begin position="328"/>
        <end position="352"/>
    </location>
</feature>
<name>A0A1Q4V805_9ACTN</name>
<evidence type="ECO:0000256" key="7">
    <source>
        <dbReference type="SAM" id="SignalP"/>
    </source>
</evidence>
<gene>
    <name evidence="9" type="ORF">AB852_14720</name>
</gene>
<evidence type="ECO:0000256" key="1">
    <source>
        <dbReference type="ARBA" id="ARBA00004651"/>
    </source>
</evidence>
<proteinExistence type="predicted"/>
<evidence type="ECO:0000259" key="8">
    <source>
        <dbReference type="Pfam" id="PF02687"/>
    </source>
</evidence>
<dbReference type="InterPro" id="IPR003838">
    <property type="entry name" value="ABC3_permease_C"/>
</dbReference>
<feature type="transmembrane region" description="Helical" evidence="6">
    <location>
        <begin position="584"/>
        <end position="607"/>
    </location>
</feature>
<dbReference type="Proteomes" id="UP000186455">
    <property type="component" value="Unassembled WGS sequence"/>
</dbReference>
<feature type="transmembrane region" description="Helical" evidence="6">
    <location>
        <begin position="373"/>
        <end position="398"/>
    </location>
</feature>
<feature type="signal peptide" evidence="7">
    <location>
        <begin position="1"/>
        <end position="19"/>
    </location>
</feature>
<feature type="transmembrane region" description="Helical" evidence="6">
    <location>
        <begin position="674"/>
        <end position="697"/>
    </location>
</feature>
<evidence type="ECO:0000256" key="3">
    <source>
        <dbReference type="ARBA" id="ARBA00022692"/>
    </source>
</evidence>
<protein>
    <recommendedName>
        <fullName evidence="8">ABC3 transporter permease C-terminal domain-containing protein</fullName>
    </recommendedName>
</protein>
<feature type="domain" description="ABC3 transporter permease C-terminal" evidence="8">
    <location>
        <begin position="168"/>
        <end position="276"/>
    </location>
</feature>
<evidence type="ECO:0000313" key="10">
    <source>
        <dbReference type="Proteomes" id="UP000186455"/>
    </source>
</evidence>
<keyword evidence="2" id="KW-1003">Cell membrane</keyword>
<keyword evidence="10" id="KW-1185">Reference proteome</keyword>
<accession>A0A1Q4V805</accession>
<sequence length="708" mass="75728">MCVATLVLALSFAACVVVSATYSGRAAAQEARSPVTVPEQQAEQAIARWMESADTVEGRQYSVIYIQPLRKDAPPPPGLRYWPAPGHSAVSYGAELAGRHEGITSRYGEMDARLELEGLASLSEPLIYVRPAKPMKEGLYVSAWGNPEGTVFGEPLNIQPATGFYVLITATCLVPALALTVIACRTGSVKRDRRQSVLHAMGASRRHRLLVDLGETAPPILAGAALAVLAMYVWQGTNWNLPRVNYVMTVDYLQPHLLPFFGSAGLAALVVLTAAVTVKPRTAGVIGARPGIGQGRALVRTARWLCPVAFAVAFFGPSLFSAQDNEMLFLLPYAAGSLTALLMLPAALSALTTQLGRLTGWWGRRGGHPVALLAGRWVAASPAAVTRVVTSIVLLIGLSAQLYTWNNRTTESDAEALATQRMLDSSAVVVDGVDRNSLQQLQSFITALPGEQKVLAVYNNDSPGAQKRTRVLGGDAALRQAGLPVPSKDGQVLTASAQKVHSNRGRALLQAADTMADGTVAIERGAVATTKNLRMLQAIAPEGHKVDPPTVKHLANQTLMPGWHVTVPGDEWTATLALYREHNWWLPMFAMATLAILAFATCLANMAEFLRFSKSLAPTIVMAGNRRLFAWTTLLVFLGAFLCATLIGVCAAVVLTLPMQGPPIRAEGLPVTLIGWSVTIVITLALVMTAWAVRVALKEAGRWRPVAD</sequence>
<comment type="subcellular location">
    <subcellularLocation>
        <location evidence="1">Cell membrane</location>
        <topology evidence="1">Multi-pass membrane protein</topology>
    </subcellularLocation>
</comment>
<comment type="caution">
    <text evidence="9">The sequence shown here is derived from an EMBL/GenBank/DDBJ whole genome shotgun (WGS) entry which is preliminary data.</text>
</comment>
<feature type="transmembrane region" description="Helical" evidence="6">
    <location>
        <begin position="297"/>
        <end position="316"/>
    </location>
</feature>
<feature type="transmembrane region" description="Helical" evidence="6">
    <location>
        <begin position="257"/>
        <end position="276"/>
    </location>
</feature>
<evidence type="ECO:0000313" key="9">
    <source>
        <dbReference type="EMBL" id="OKH93937.1"/>
    </source>
</evidence>
<evidence type="ECO:0000256" key="2">
    <source>
        <dbReference type="ARBA" id="ARBA00022475"/>
    </source>
</evidence>
<dbReference type="EMBL" id="LFBV01000003">
    <property type="protein sequence ID" value="OKH93937.1"/>
    <property type="molecule type" value="Genomic_DNA"/>
</dbReference>
<keyword evidence="7" id="KW-0732">Signal</keyword>
<dbReference type="AlphaFoldDB" id="A0A1Q4V805"/>
<evidence type="ECO:0000256" key="5">
    <source>
        <dbReference type="ARBA" id="ARBA00023136"/>
    </source>
</evidence>
<feature type="transmembrane region" description="Helical" evidence="6">
    <location>
        <begin position="164"/>
        <end position="188"/>
    </location>
</feature>
<reference evidence="9 10" key="1">
    <citation type="submission" date="2015-06" db="EMBL/GenBank/DDBJ databases">
        <title>Cloning and characterization of the uncialamcin biosynthetic gene cluster.</title>
        <authorList>
            <person name="Yan X."/>
            <person name="Huang T."/>
            <person name="Ge H."/>
            <person name="Shen B."/>
        </authorList>
    </citation>
    <scope>NUCLEOTIDE SEQUENCE [LARGE SCALE GENOMIC DNA]</scope>
    <source>
        <strain evidence="9 10">DCA2648</strain>
    </source>
</reference>
<dbReference type="Pfam" id="PF02687">
    <property type="entry name" value="FtsX"/>
    <property type="match status" value="1"/>
</dbReference>